<name>A0A4R7K3L7_9FLAO</name>
<evidence type="ECO:0000256" key="1">
    <source>
        <dbReference type="ARBA" id="ARBA00003330"/>
    </source>
</evidence>
<comment type="catalytic activity">
    <reaction evidence="11">
        <text>a hydroperoxide + [thioredoxin]-dithiol = an alcohol + [thioredoxin]-disulfide + H2O</text>
        <dbReference type="Rhea" id="RHEA:62620"/>
        <dbReference type="Rhea" id="RHEA-COMP:10698"/>
        <dbReference type="Rhea" id="RHEA-COMP:10700"/>
        <dbReference type="ChEBI" id="CHEBI:15377"/>
        <dbReference type="ChEBI" id="CHEBI:29950"/>
        <dbReference type="ChEBI" id="CHEBI:30879"/>
        <dbReference type="ChEBI" id="CHEBI:35924"/>
        <dbReference type="ChEBI" id="CHEBI:50058"/>
        <dbReference type="EC" id="1.11.1.24"/>
    </reaction>
</comment>
<dbReference type="GO" id="GO:0034599">
    <property type="term" value="P:cellular response to oxidative stress"/>
    <property type="evidence" value="ECO:0007669"/>
    <property type="project" value="TreeGrafter"/>
</dbReference>
<dbReference type="InterPro" id="IPR050924">
    <property type="entry name" value="Peroxiredoxin_BCP/PrxQ"/>
</dbReference>
<dbReference type="PANTHER" id="PTHR42801:SF7">
    <property type="entry name" value="SLL1159 PROTEIN"/>
    <property type="match status" value="1"/>
</dbReference>
<dbReference type="GO" id="GO:0008379">
    <property type="term" value="F:thioredoxin peroxidase activity"/>
    <property type="evidence" value="ECO:0007669"/>
    <property type="project" value="TreeGrafter"/>
</dbReference>
<comment type="function">
    <text evidence="1">Thiol-specific peroxidase that catalyzes the reduction of hydrogen peroxide and organic hydroperoxides to water and alcohols, respectively. Plays a role in cell protection against oxidative stress by detoxifying peroxides and as sensor of hydrogen peroxide-mediated signaling events.</text>
</comment>
<accession>A0A4R7K3L7</accession>
<dbReference type="RefSeq" id="WP_133687404.1">
    <property type="nucleotide sequence ID" value="NZ_SOAY01000011.1"/>
</dbReference>
<dbReference type="GO" id="GO:0045454">
    <property type="term" value="P:cell redox homeostasis"/>
    <property type="evidence" value="ECO:0007669"/>
    <property type="project" value="TreeGrafter"/>
</dbReference>
<comment type="caution">
    <text evidence="13">The sequence shown here is derived from an EMBL/GenBank/DDBJ whole genome shotgun (WGS) entry which is preliminary data.</text>
</comment>
<evidence type="ECO:0000256" key="7">
    <source>
        <dbReference type="ARBA" id="ARBA00023284"/>
    </source>
</evidence>
<keyword evidence="5" id="KW-0560">Oxidoreductase</keyword>
<dbReference type="Gene3D" id="3.40.30.10">
    <property type="entry name" value="Glutaredoxin"/>
    <property type="match status" value="1"/>
</dbReference>
<dbReference type="EMBL" id="SOAY01000011">
    <property type="protein sequence ID" value="TDT45034.1"/>
    <property type="molecule type" value="Genomic_DNA"/>
</dbReference>
<dbReference type="EC" id="1.11.1.24" evidence="2"/>
<evidence type="ECO:0000256" key="10">
    <source>
        <dbReference type="ARBA" id="ARBA00042639"/>
    </source>
</evidence>
<dbReference type="InterPro" id="IPR000866">
    <property type="entry name" value="AhpC/TSA"/>
</dbReference>
<protein>
    <recommendedName>
        <fullName evidence="2">thioredoxin-dependent peroxiredoxin</fullName>
        <ecNumber evidence="2">1.11.1.24</ecNumber>
    </recommendedName>
    <alternativeName>
        <fullName evidence="8">Thioredoxin peroxidase</fullName>
    </alternativeName>
    <alternativeName>
        <fullName evidence="10">Thioredoxin-dependent peroxiredoxin Bcp</fullName>
    </alternativeName>
</protein>
<dbReference type="CDD" id="cd02970">
    <property type="entry name" value="PRX_like2"/>
    <property type="match status" value="1"/>
</dbReference>
<keyword evidence="4" id="KW-0049">Antioxidant</keyword>
<proteinExistence type="inferred from homology"/>
<evidence type="ECO:0000259" key="12">
    <source>
        <dbReference type="PROSITE" id="PS51352"/>
    </source>
</evidence>
<dbReference type="Pfam" id="PF00578">
    <property type="entry name" value="AhpC-TSA"/>
    <property type="match status" value="1"/>
</dbReference>
<gene>
    <name evidence="13" type="ORF">CLV90_2115</name>
</gene>
<dbReference type="SUPFAM" id="SSF52833">
    <property type="entry name" value="Thioredoxin-like"/>
    <property type="match status" value="1"/>
</dbReference>
<feature type="domain" description="Thioredoxin" evidence="12">
    <location>
        <begin position="48"/>
        <end position="219"/>
    </location>
</feature>
<evidence type="ECO:0000256" key="3">
    <source>
        <dbReference type="ARBA" id="ARBA00022559"/>
    </source>
</evidence>
<dbReference type="PROSITE" id="PS51352">
    <property type="entry name" value="THIOREDOXIN_2"/>
    <property type="match status" value="1"/>
</dbReference>
<keyword evidence="3" id="KW-0575">Peroxidase</keyword>
<dbReference type="PANTHER" id="PTHR42801">
    <property type="entry name" value="THIOREDOXIN-DEPENDENT PEROXIDE REDUCTASE"/>
    <property type="match status" value="1"/>
</dbReference>
<evidence type="ECO:0000256" key="9">
    <source>
        <dbReference type="ARBA" id="ARBA00038489"/>
    </source>
</evidence>
<evidence type="ECO:0000256" key="6">
    <source>
        <dbReference type="ARBA" id="ARBA00023157"/>
    </source>
</evidence>
<dbReference type="AlphaFoldDB" id="A0A4R7K3L7"/>
<dbReference type="Proteomes" id="UP000294749">
    <property type="component" value="Unassembled WGS sequence"/>
</dbReference>
<dbReference type="InterPro" id="IPR036249">
    <property type="entry name" value="Thioredoxin-like_sf"/>
</dbReference>
<dbReference type="OrthoDB" id="9809746at2"/>
<evidence type="ECO:0000256" key="4">
    <source>
        <dbReference type="ARBA" id="ARBA00022862"/>
    </source>
</evidence>
<evidence type="ECO:0000256" key="2">
    <source>
        <dbReference type="ARBA" id="ARBA00013017"/>
    </source>
</evidence>
<evidence type="ECO:0000313" key="13">
    <source>
        <dbReference type="EMBL" id="TDT45034.1"/>
    </source>
</evidence>
<reference evidence="13 14" key="1">
    <citation type="submission" date="2019-03" db="EMBL/GenBank/DDBJ databases">
        <title>Genomic Encyclopedia of Archaeal and Bacterial Type Strains, Phase II (KMG-II): from individual species to whole genera.</title>
        <authorList>
            <person name="Goeker M."/>
        </authorList>
    </citation>
    <scope>NUCLEOTIDE SEQUENCE [LARGE SCALE GENOMIC DNA]</scope>
    <source>
        <strain evidence="13 14">DSM 25233</strain>
    </source>
</reference>
<organism evidence="13 14">
    <name type="scientific">Maribacter spongiicola</name>
    <dbReference type="NCBI Taxonomy" id="1206753"/>
    <lineage>
        <taxon>Bacteria</taxon>
        <taxon>Pseudomonadati</taxon>
        <taxon>Bacteroidota</taxon>
        <taxon>Flavobacteriia</taxon>
        <taxon>Flavobacteriales</taxon>
        <taxon>Flavobacteriaceae</taxon>
        <taxon>Maribacter</taxon>
    </lineage>
</organism>
<dbReference type="InterPro" id="IPR013766">
    <property type="entry name" value="Thioredoxin_domain"/>
</dbReference>
<evidence type="ECO:0000313" key="14">
    <source>
        <dbReference type="Proteomes" id="UP000294749"/>
    </source>
</evidence>
<sequence length="219" mass="24512">MNTETNSYQENLKDLRTNLGTMLPKDALGVFDQDAEKLQYNHNSILKLQVGDKAPDFALSNATDKTTKLSELLKNGKVVITFYRGSWCPYCNLQLAHYQKSLTKIHDLGAELVAISPQTPDESLNVKEKNELDFKVLSDNGNIVARKYTTVFKNADAPVNTMTELGFDFDAHYSDDSRELPIPAVFVIEKDATVSFAKSLGGDYRNRVEVSEIINALKK</sequence>
<evidence type="ECO:0000256" key="8">
    <source>
        <dbReference type="ARBA" id="ARBA00032824"/>
    </source>
</evidence>
<evidence type="ECO:0000256" key="11">
    <source>
        <dbReference type="ARBA" id="ARBA00049091"/>
    </source>
</evidence>
<dbReference type="GO" id="GO:0005737">
    <property type="term" value="C:cytoplasm"/>
    <property type="evidence" value="ECO:0007669"/>
    <property type="project" value="TreeGrafter"/>
</dbReference>
<keyword evidence="7" id="KW-0676">Redox-active center</keyword>
<keyword evidence="14" id="KW-1185">Reference proteome</keyword>
<evidence type="ECO:0000256" key="5">
    <source>
        <dbReference type="ARBA" id="ARBA00023002"/>
    </source>
</evidence>
<keyword evidence="6" id="KW-1015">Disulfide bond</keyword>
<comment type="similarity">
    <text evidence="9">Belongs to the peroxiredoxin family. BCP/PrxQ subfamily.</text>
</comment>